<dbReference type="InterPro" id="IPR006976">
    <property type="entry name" value="VanZ-like"/>
</dbReference>
<keyword evidence="1" id="KW-0812">Transmembrane</keyword>
<evidence type="ECO:0000313" key="4">
    <source>
        <dbReference type="Proteomes" id="UP001141933"/>
    </source>
</evidence>
<feature type="transmembrane region" description="Helical" evidence="1">
    <location>
        <begin position="66"/>
        <end position="87"/>
    </location>
</feature>
<organism evidence="3 4">
    <name type="scientific">Phocaeicola acetigenes</name>
    <dbReference type="NCBI Taxonomy" id="3016083"/>
    <lineage>
        <taxon>Bacteria</taxon>
        <taxon>Pseudomonadati</taxon>
        <taxon>Bacteroidota</taxon>
        <taxon>Bacteroidia</taxon>
        <taxon>Bacteroidales</taxon>
        <taxon>Bacteroidaceae</taxon>
        <taxon>Phocaeicola</taxon>
    </lineage>
</organism>
<comment type="caution">
    <text evidence="3">The sequence shown here is derived from an EMBL/GenBank/DDBJ whole genome shotgun (WGS) entry which is preliminary data.</text>
</comment>
<gene>
    <name evidence="3" type="ORF">O6P32_13340</name>
</gene>
<keyword evidence="1" id="KW-0472">Membrane</keyword>
<evidence type="ECO:0000256" key="1">
    <source>
        <dbReference type="SAM" id="Phobius"/>
    </source>
</evidence>
<feature type="transmembrane region" description="Helical" evidence="1">
    <location>
        <begin position="99"/>
        <end position="120"/>
    </location>
</feature>
<keyword evidence="1" id="KW-1133">Transmembrane helix</keyword>
<evidence type="ECO:0000259" key="2">
    <source>
        <dbReference type="Pfam" id="PF04892"/>
    </source>
</evidence>
<dbReference type="Proteomes" id="UP001141933">
    <property type="component" value="Unassembled WGS sequence"/>
</dbReference>
<feature type="transmembrane region" description="Helical" evidence="1">
    <location>
        <begin position="7"/>
        <end position="25"/>
    </location>
</feature>
<reference evidence="3" key="1">
    <citation type="submission" date="2022-12" db="EMBL/GenBank/DDBJ databases">
        <title>Phocaeicola acetigenes sp. nov., isolated feces from a healthy human.</title>
        <authorList>
            <person name="Do H."/>
            <person name="Ha Y.B."/>
            <person name="Kim J.-S."/>
            <person name="Suh M.K."/>
            <person name="Kim H.S."/>
            <person name="Lee J.-S."/>
        </authorList>
    </citation>
    <scope>NUCLEOTIDE SEQUENCE</scope>
    <source>
        <strain evidence="3">KGMB11183</strain>
    </source>
</reference>
<dbReference type="PANTHER" id="PTHR28008">
    <property type="entry name" value="DOMAIN PROTEIN, PUTATIVE (AFU_ORTHOLOGUE AFUA_3G10980)-RELATED"/>
    <property type="match status" value="1"/>
</dbReference>
<dbReference type="EMBL" id="JAPZVM010000018">
    <property type="protein sequence ID" value="MCZ8373682.1"/>
    <property type="molecule type" value="Genomic_DNA"/>
</dbReference>
<feature type="domain" description="VanZ-like" evidence="2">
    <location>
        <begin position="34"/>
        <end position="115"/>
    </location>
</feature>
<feature type="transmembrane region" description="Helical" evidence="1">
    <location>
        <begin position="40"/>
        <end position="59"/>
    </location>
</feature>
<dbReference type="RefSeq" id="WP_178265437.1">
    <property type="nucleotide sequence ID" value="NZ_JAPZVM010000018.1"/>
</dbReference>
<dbReference type="Pfam" id="PF04892">
    <property type="entry name" value="VanZ"/>
    <property type="match status" value="1"/>
</dbReference>
<proteinExistence type="predicted"/>
<keyword evidence="4" id="KW-1185">Reference proteome</keyword>
<protein>
    <submittedName>
        <fullName evidence="3">VanZ family protein</fullName>
    </submittedName>
</protein>
<evidence type="ECO:0000313" key="3">
    <source>
        <dbReference type="EMBL" id="MCZ8373682.1"/>
    </source>
</evidence>
<name>A0ABT4PKT1_9BACT</name>
<sequence length="135" mass="15383">MIRYLTAYPLSILIVIIICYLSFFQPPQTSLDEVPYIDKLAHICMYGGLTTVLWIEYLFHQSTFNYKTFLAGSICFPICLSGIIEILQSQCTDNRSGDWFDLLANATGVCIACLLGIYVWKPLYQKFKSSGSQKR</sequence>
<dbReference type="PANTHER" id="PTHR28008:SF1">
    <property type="entry name" value="DOMAIN PROTEIN, PUTATIVE (AFU_ORTHOLOGUE AFUA_3G10980)-RELATED"/>
    <property type="match status" value="1"/>
</dbReference>
<accession>A0ABT4PKT1</accession>